<comment type="caution">
    <text evidence="4">The sequence shown here is derived from an EMBL/GenBank/DDBJ whole genome shotgun (WGS) entry which is preliminary data.</text>
</comment>
<evidence type="ECO:0000313" key="5">
    <source>
        <dbReference type="Proteomes" id="UP000176233"/>
    </source>
</evidence>
<evidence type="ECO:0000256" key="2">
    <source>
        <dbReference type="ARBA" id="ARBA00023002"/>
    </source>
</evidence>
<feature type="domain" description="FAD/NAD(P)-binding" evidence="3">
    <location>
        <begin position="2"/>
        <end position="287"/>
    </location>
</feature>
<proteinExistence type="predicted"/>
<organism evidence="4 5">
    <name type="scientific">Candidatus Doudnabacteria bacterium RIFCSPHIGHO2_01_FULL_45_18</name>
    <dbReference type="NCBI Taxonomy" id="1817823"/>
    <lineage>
        <taxon>Bacteria</taxon>
        <taxon>Candidatus Doudnaibacteriota</taxon>
    </lineage>
</organism>
<dbReference type="PANTHER" id="PTHR48105">
    <property type="entry name" value="THIOREDOXIN REDUCTASE 1-RELATED-RELATED"/>
    <property type="match status" value="1"/>
</dbReference>
<dbReference type="InterPro" id="IPR023753">
    <property type="entry name" value="FAD/NAD-binding_dom"/>
</dbReference>
<dbReference type="PRINTS" id="PR00368">
    <property type="entry name" value="FADPNR"/>
</dbReference>
<dbReference type="Gene3D" id="3.50.50.60">
    <property type="entry name" value="FAD/NAD(P)-binding domain"/>
    <property type="match status" value="2"/>
</dbReference>
<dbReference type="PRINTS" id="PR00469">
    <property type="entry name" value="PNDRDTASEII"/>
</dbReference>
<dbReference type="InterPro" id="IPR036188">
    <property type="entry name" value="FAD/NAD-bd_sf"/>
</dbReference>
<sequence length="319" mass="33940">MFDVIIIGGGVAGFSAALFCARRGLGVLVLGKDIGGQANFTDQIENFPGAAPIGGFALISSIKAQAEAYGVKFIQAEVSKIKLAAQAFTVTAYGKQYKAKSLILAYGKTPRDLGVPGENELKGRGVSYCANCDAPLYKNKIVAIAGLGDIAADAALLCSKFAKKVYVLSKTDKLIAHPSLVKAMLRKKNVTLVPFVQIQQILGEQRLSGLGLINLKTGQHYDLPLDALLVELGYVVDSQISKNIVKLDEQEQIIVASDQSTSLPGIFAAGDATNRIYKQAVISAGEGATAALACFDYLMRQQGKHGLTSDWTQIKRVKS</sequence>
<dbReference type="Proteomes" id="UP000176233">
    <property type="component" value="Unassembled WGS sequence"/>
</dbReference>
<evidence type="ECO:0000313" key="4">
    <source>
        <dbReference type="EMBL" id="OGE79997.1"/>
    </source>
</evidence>
<keyword evidence="1" id="KW-0285">Flavoprotein</keyword>
<dbReference type="Pfam" id="PF07992">
    <property type="entry name" value="Pyr_redox_2"/>
    <property type="match status" value="1"/>
</dbReference>
<accession>A0A1F5NQM9</accession>
<dbReference type="GO" id="GO:0016491">
    <property type="term" value="F:oxidoreductase activity"/>
    <property type="evidence" value="ECO:0007669"/>
    <property type="project" value="UniProtKB-KW"/>
</dbReference>
<dbReference type="AlphaFoldDB" id="A0A1F5NQM9"/>
<evidence type="ECO:0000256" key="1">
    <source>
        <dbReference type="ARBA" id="ARBA00022630"/>
    </source>
</evidence>
<reference evidence="4 5" key="1">
    <citation type="journal article" date="2016" name="Nat. Commun.">
        <title>Thousands of microbial genomes shed light on interconnected biogeochemical processes in an aquifer system.</title>
        <authorList>
            <person name="Anantharaman K."/>
            <person name="Brown C.T."/>
            <person name="Hug L.A."/>
            <person name="Sharon I."/>
            <person name="Castelle C.J."/>
            <person name="Probst A.J."/>
            <person name="Thomas B.C."/>
            <person name="Singh A."/>
            <person name="Wilkins M.J."/>
            <person name="Karaoz U."/>
            <person name="Brodie E.L."/>
            <person name="Williams K.H."/>
            <person name="Hubbard S.S."/>
            <person name="Banfield J.F."/>
        </authorList>
    </citation>
    <scope>NUCLEOTIDE SEQUENCE [LARGE SCALE GENOMIC DNA]</scope>
</reference>
<dbReference type="SUPFAM" id="SSF51905">
    <property type="entry name" value="FAD/NAD(P)-binding domain"/>
    <property type="match status" value="1"/>
</dbReference>
<keyword evidence="2" id="KW-0560">Oxidoreductase</keyword>
<dbReference type="InterPro" id="IPR050097">
    <property type="entry name" value="Ferredoxin-NADP_redctase_2"/>
</dbReference>
<dbReference type="EMBL" id="MFEJ01000023">
    <property type="protein sequence ID" value="OGE79997.1"/>
    <property type="molecule type" value="Genomic_DNA"/>
</dbReference>
<protein>
    <recommendedName>
        <fullName evidence="3">FAD/NAD(P)-binding domain-containing protein</fullName>
    </recommendedName>
</protein>
<evidence type="ECO:0000259" key="3">
    <source>
        <dbReference type="Pfam" id="PF07992"/>
    </source>
</evidence>
<gene>
    <name evidence="4" type="ORF">A2660_02790</name>
</gene>
<name>A0A1F5NQM9_9BACT</name>